<dbReference type="PANTHER" id="PTHR33162">
    <property type="entry name" value="SEC-INDEPENDENT PROTEIN TRANSLOCASE PROTEIN TATA, CHLOROPLASTIC"/>
    <property type="match status" value="1"/>
</dbReference>
<dbReference type="InterPro" id="IPR018448">
    <property type="entry name" value="TatB"/>
</dbReference>
<dbReference type="InterPro" id="IPR003369">
    <property type="entry name" value="TatA/B/E"/>
</dbReference>
<evidence type="ECO:0000313" key="10">
    <source>
        <dbReference type="EMBL" id="SFV67738.1"/>
    </source>
</evidence>
<dbReference type="NCBIfam" id="TIGR01410">
    <property type="entry name" value="tatB"/>
    <property type="match status" value="1"/>
</dbReference>
<evidence type="ECO:0000256" key="1">
    <source>
        <dbReference type="ARBA" id="ARBA00004167"/>
    </source>
</evidence>
<dbReference type="GO" id="GO:0043953">
    <property type="term" value="P:protein transport by the Tat complex"/>
    <property type="evidence" value="ECO:0007669"/>
    <property type="project" value="InterPro"/>
</dbReference>
<keyword evidence="7" id="KW-0811">Translocation</keyword>
<name>A0A1W1CPD5_9ZZZZ</name>
<reference evidence="10" key="1">
    <citation type="submission" date="2016-10" db="EMBL/GenBank/DDBJ databases">
        <authorList>
            <person name="de Groot N.N."/>
        </authorList>
    </citation>
    <scope>NUCLEOTIDE SEQUENCE</scope>
</reference>
<proteinExistence type="predicted"/>
<evidence type="ECO:0000256" key="4">
    <source>
        <dbReference type="ARBA" id="ARBA00022692"/>
    </source>
</evidence>
<dbReference type="PRINTS" id="PR01506">
    <property type="entry name" value="TATBPROTEIN"/>
</dbReference>
<keyword evidence="2" id="KW-0813">Transport</keyword>
<comment type="subcellular location">
    <subcellularLocation>
        <location evidence="1">Membrane</location>
        <topology evidence="1">Single-pass membrane protein</topology>
    </subcellularLocation>
</comment>
<keyword evidence="8 9" id="KW-0472">Membrane</keyword>
<evidence type="ECO:0000256" key="9">
    <source>
        <dbReference type="SAM" id="Phobius"/>
    </source>
</evidence>
<sequence>MFDVGFWELFVIGIIFLLVLGPERLPEFATKAGRYVRKIKTFIENVNTDISSQLETENLKKHLDLEDENSNILEIIKDSKETISDIKDTVEKK</sequence>
<keyword evidence="4 9" id="KW-0812">Transmembrane</keyword>
<dbReference type="GO" id="GO:0016020">
    <property type="term" value="C:membrane"/>
    <property type="evidence" value="ECO:0007669"/>
    <property type="project" value="UniProtKB-SubCell"/>
</dbReference>
<evidence type="ECO:0000256" key="2">
    <source>
        <dbReference type="ARBA" id="ARBA00022448"/>
    </source>
</evidence>
<evidence type="ECO:0000256" key="8">
    <source>
        <dbReference type="ARBA" id="ARBA00023136"/>
    </source>
</evidence>
<feature type="transmembrane region" description="Helical" evidence="9">
    <location>
        <begin position="6"/>
        <end position="25"/>
    </location>
</feature>
<dbReference type="GO" id="GO:0008320">
    <property type="term" value="F:protein transmembrane transporter activity"/>
    <property type="evidence" value="ECO:0007669"/>
    <property type="project" value="InterPro"/>
</dbReference>
<evidence type="ECO:0000256" key="3">
    <source>
        <dbReference type="ARBA" id="ARBA00022475"/>
    </source>
</evidence>
<keyword evidence="6 9" id="KW-1133">Transmembrane helix</keyword>
<accession>A0A1W1CPD5</accession>
<dbReference type="Gene3D" id="1.20.5.3310">
    <property type="match status" value="1"/>
</dbReference>
<organism evidence="10">
    <name type="scientific">hydrothermal vent metagenome</name>
    <dbReference type="NCBI Taxonomy" id="652676"/>
    <lineage>
        <taxon>unclassified sequences</taxon>
        <taxon>metagenomes</taxon>
        <taxon>ecological metagenomes</taxon>
    </lineage>
</organism>
<dbReference type="AlphaFoldDB" id="A0A1W1CPD5"/>
<dbReference type="PANTHER" id="PTHR33162:SF1">
    <property type="entry name" value="SEC-INDEPENDENT PROTEIN TRANSLOCASE PROTEIN TATA, CHLOROPLASTIC"/>
    <property type="match status" value="1"/>
</dbReference>
<evidence type="ECO:0000256" key="5">
    <source>
        <dbReference type="ARBA" id="ARBA00022927"/>
    </source>
</evidence>
<evidence type="ECO:0000256" key="7">
    <source>
        <dbReference type="ARBA" id="ARBA00023010"/>
    </source>
</evidence>
<dbReference type="EMBL" id="FPHJ01000058">
    <property type="protein sequence ID" value="SFV67738.1"/>
    <property type="molecule type" value="Genomic_DNA"/>
</dbReference>
<dbReference type="Pfam" id="PF02416">
    <property type="entry name" value="TatA_B_E"/>
    <property type="match status" value="1"/>
</dbReference>
<protein>
    <submittedName>
        <fullName evidence="10">Twin-arginine translocation protein TatB</fullName>
    </submittedName>
</protein>
<gene>
    <name evidence="10" type="ORF">MNB_SUP05-5-91</name>
</gene>
<keyword evidence="3" id="KW-1003">Cell membrane</keyword>
<keyword evidence="5" id="KW-0653">Protein transport</keyword>
<evidence type="ECO:0000256" key="6">
    <source>
        <dbReference type="ARBA" id="ARBA00022989"/>
    </source>
</evidence>